<dbReference type="PROSITE" id="PS50112">
    <property type="entry name" value="PAS"/>
    <property type="match status" value="1"/>
</dbReference>
<accession>A0ABT3NYK8</accession>
<evidence type="ECO:0000259" key="8">
    <source>
        <dbReference type="PROSITE" id="PS50112"/>
    </source>
</evidence>
<dbReference type="SMART" id="SM00448">
    <property type="entry name" value="REC"/>
    <property type="match status" value="1"/>
</dbReference>
<dbReference type="CDD" id="cd17546">
    <property type="entry name" value="REC_hyHK_CKI1_RcsC-like"/>
    <property type="match status" value="1"/>
</dbReference>
<dbReference type="Proteomes" id="UP001526430">
    <property type="component" value="Unassembled WGS sequence"/>
</dbReference>
<dbReference type="Gene3D" id="1.20.120.160">
    <property type="entry name" value="HPT domain"/>
    <property type="match status" value="1"/>
</dbReference>
<evidence type="ECO:0000256" key="5">
    <source>
        <dbReference type="PROSITE-ProRule" id="PRU00169"/>
    </source>
</evidence>
<dbReference type="InterPro" id="IPR036890">
    <property type="entry name" value="HATPase_C_sf"/>
</dbReference>
<protein>
    <recommendedName>
        <fullName evidence="2">histidine kinase</fullName>
        <ecNumber evidence="2">2.7.13.3</ecNumber>
    </recommendedName>
</protein>
<organism evidence="10 11">
    <name type="scientific">Sabulicella glaciei</name>
    <dbReference type="NCBI Taxonomy" id="2984948"/>
    <lineage>
        <taxon>Bacteria</taxon>
        <taxon>Pseudomonadati</taxon>
        <taxon>Pseudomonadota</taxon>
        <taxon>Alphaproteobacteria</taxon>
        <taxon>Acetobacterales</taxon>
        <taxon>Acetobacteraceae</taxon>
        <taxon>Sabulicella</taxon>
    </lineage>
</organism>
<dbReference type="InterPro" id="IPR036097">
    <property type="entry name" value="HisK_dim/P_sf"/>
</dbReference>
<dbReference type="PROSITE" id="PS50113">
    <property type="entry name" value="PAC"/>
    <property type="match status" value="1"/>
</dbReference>
<dbReference type="GO" id="GO:0005524">
    <property type="term" value="F:ATP binding"/>
    <property type="evidence" value="ECO:0007669"/>
    <property type="project" value="UniProtKB-KW"/>
</dbReference>
<dbReference type="Pfam" id="PF02518">
    <property type="entry name" value="HATPase_c"/>
    <property type="match status" value="1"/>
</dbReference>
<dbReference type="InterPro" id="IPR001610">
    <property type="entry name" value="PAC"/>
</dbReference>
<dbReference type="InterPro" id="IPR001789">
    <property type="entry name" value="Sig_transdc_resp-reg_receiver"/>
</dbReference>
<feature type="modified residue" description="4-aspartylphosphate" evidence="5">
    <location>
        <position position="472"/>
    </location>
</feature>
<evidence type="ECO:0000313" key="11">
    <source>
        <dbReference type="Proteomes" id="UP001526430"/>
    </source>
</evidence>
<dbReference type="InterPro" id="IPR036641">
    <property type="entry name" value="HPT_dom_sf"/>
</dbReference>
<dbReference type="PANTHER" id="PTHR45339">
    <property type="entry name" value="HYBRID SIGNAL TRANSDUCTION HISTIDINE KINASE J"/>
    <property type="match status" value="1"/>
</dbReference>
<comment type="caution">
    <text evidence="10">The sequence shown here is derived from an EMBL/GenBank/DDBJ whole genome shotgun (WGS) entry which is preliminary data.</text>
</comment>
<keyword evidence="3 5" id="KW-0597">Phosphoprotein</keyword>
<reference evidence="10 11" key="1">
    <citation type="submission" date="2022-10" db="EMBL/GenBank/DDBJ databases">
        <title>Roseococcus glaciei nov., sp. nov., isolated from glacier.</title>
        <authorList>
            <person name="Liu Q."/>
            <person name="Xin Y.-H."/>
        </authorList>
    </citation>
    <scope>NUCLEOTIDE SEQUENCE [LARGE SCALE GENOMIC DNA]</scope>
    <source>
        <strain evidence="10 11">MDT2-1-1</strain>
    </source>
</reference>
<name>A0ABT3NYK8_9PROT</name>
<dbReference type="InterPro" id="IPR005467">
    <property type="entry name" value="His_kinase_dom"/>
</dbReference>
<dbReference type="SUPFAM" id="SSF52172">
    <property type="entry name" value="CheY-like"/>
    <property type="match status" value="1"/>
</dbReference>
<dbReference type="Gene3D" id="3.40.50.2300">
    <property type="match status" value="1"/>
</dbReference>
<evidence type="ECO:0000256" key="1">
    <source>
        <dbReference type="ARBA" id="ARBA00000085"/>
    </source>
</evidence>
<dbReference type="Pfam" id="PF01627">
    <property type="entry name" value="Hpt"/>
    <property type="match status" value="1"/>
</dbReference>
<dbReference type="PANTHER" id="PTHR45339:SF3">
    <property type="entry name" value="HISTIDINE KINASE"/>
    <property type="match status" value="1"/>
</dbReference>
<dbReference type="Pfam" id="PF00512">
    <property type="entry name" value="HisKA"/>
    <property type="match status" value="1"/>
</dbReference>
<evidence type="ECO:0000256" key="2">
    <source>
        <dbReference type="ARBA" id="ARBA00012438"/>
    </source>
</evidence>
<comment type="catalytic activity">
    <reaction evidence="1">
        <text>ATP + protein L-histidine = ADP + protein N-phospho-L-histidine.</text>
        <dbReference type="EC" id="2.7.13.3"/>
    </reaction>
</comment>
<feature type="domain" description="Response regulatory" evidence="7">
    <location>
        <begin position="423"/>
        <end position="540"/>
    </location>
</feature>
<evidence type="ECO:0000259" key="7">
    <source>
        <dbReference type="PROSITE" id="PS50110"/>
    </source>
</evidence>
<feature type="domain" description="PAC" evidence="9">
    <location>
        <begin position="110"/>
        <end position="164"/>
    </location>
</feature>
<gene>
    <name evidence="10" type="ORF">OF850_16580</name>
</gene>
<dbReference type="CDD" id="cd00130">
    <property type="entry name" value="PAS"/>
    <property type="match status" value="1"/>
</dbReference>
<dbReference type="CDD" id="cd16922">
    <property type="entry name" value="HATPase_EvgS-ArcB-TorS-like"/>
    <property type="match status" value="1"/>
</dbReference>
<dbReference type="Gene3D" id="3.30.450.20">
    <property type="entry name" value="PAS domain"/>
    <property type="match status" value="1"/>
</dbReference>
<evidence type="ECO:0000313" key="10">
    <source>
        <dbReference type="EMBL" id="MCW8087252.1"/>
    </source>
</evidence>
<dbReference type="InterPro" id="IPR003594">
    <property type="entry name" value="HATPase_dom"/>
</dbReference>
<keyword evidence="4" id="KW-0902">Two-component regulatory system</keyword>
<dbReference type="PROSITE" id="PS50109">
    <property type="entry name" value="HIS_KIN"/>
    <property type="match status" value="1"/>
</dbReference>
<dbReference type="InterPro" id="IPR011006">
    <property type="entry name" value="CheY-like_superfamily"/>
</dbReference>
<evidence type="ECO:0000256" key="3">
    <source>
        <dbReference type="ARBA" id="ARBA00022553"/>
    </source>
</evidence>
<dbReference type="SUPFAM" id="SSF47226">
    <property type="entry name" value="Histidine-containing phosphotransfer domain, HPT domain"/>
    <property type="match status" value="1"/>
</dbReference>
<keyword evidence="10" id="KW-0067">ATP-binding</keyword>
<dbReference type="PROSITE" id="PS50110">
    <property type="entry name" value="RESPONSE_REGULATORY"/>
    <property type="match status" value="1"/>
</dbReference>
<dbReference type="InterPro" id="IPR000700">
    <property type="entry name" value="PAS-assoc_C"/>
</dbReference>
<dbReference type="SUPFAM" id="SSF55874">
    <property type="entry name" value="ATPase domain of HSP90 chaperone/DNA topoisomerase II/histidine kinase"/>
    <property type="match status" value="1"/>
</dbReference>
<evidence type="ECO:0000259" key="9">
    <source>
        <dbReference type="PROSITE" id="PS50113"/>
    </source>
</evidence>
<proteinExistence type="predicted"/>
<feature type="domain" description="Histidine kinase" evidence="6">
    <location>
        <begin position="182"/>
        <end position="397"/>
    </location>
</feature>
<dbReference type="InterPro" id="IPR004358">
    <property type="entry name" value="Sig_transdc_His_kin-like_C"/>
</dbReference>
<dbReference type="InterPro" id="IPR008207">
    <property type="entry name" value="Sig_transdc_His_kin_Hpt_dom"/>
</dbReference>
<evidence type="ECO:0000256" key="4">
    <source>
        <dbReference type="ARBA" id="ARBA00023012"/>
    </source>
</evidence>
<dbReference type="SUPFAM" id="SSF55785">
    <property type="entry name" value="PYP-like sensor domain (PAS domain)"/>
    <property type="match status" value="1"/>
</dbReference>
<dbReference type="SMART" id="SM00086">
    <property type="entry name" value="PAC"/>
    <property type="match status" value="1"/>
</dbReference>
<dbReference type="Pfam" id="PF00072">
    <property type="entry name" value="Response_reg"/>
    <property type="match status" value="1"/>
</dbReference>
<evidence type="ECO:0000259" key="6">
    <source>
        <dbReference type="PROSITE" id="PS50109"/>
    </source>
</evidence>
<dbReference type="Pfam" id="PF13426">
    <property type="entry name" value="PAS_9"/>
    <property type="match status" value="1"/>
</dbReference>
<dbReference type="SMART" id="SM00387">
    <property type="entry name" value="HATPase_c"/>
    <property type="match status" value="1"/>
</dbReference>
<dbReference type="Gene3D" id="3.30.565.10">
    <property type="entry name" value="Histidine kinase-like ATPase, C-terminal domain"/>
    <property type="match status" value="1"/>
</dbReference>
<dbReference type="SUPFAM" id="SSF47384">
    <property type="entry name" value="Homodimeric domain of signal transducing histidine kinase"/>
    <property type="match status" value="1"/>
</dbReference>
<dbReference type="NCBIfam" id="TIGR00229">
    <property type="entry name" value="sensory_box"/>
    <property type="match status" value="1"/>
</dbReference>
<dbReference type="InterPro" id="IPR035965">
    <property type="entry name" value="PAS-like_dom_sf"/>
</dbReference>
<dbReference type="CDD" id="cd00082">
    <property type="entry name" value="HisKA"/>
    <property type="match status" value="1"/>
</dbReference>
<keyword evidence="11" id="KW-1185">Reference proteome</keyword>
<dbReference type="EMBL" id="JAPFQI010000015">
    <property type="protein sequence ID" value="MCW8087252.1"/>
    <property type="molecule type" value="Genomic_DNA"/>
</dbReference>
<dbReference type="RefSeq" id="WP_301591429.1">
    <property type="nucleotide sequence ID" value="NZ_JAPFQI010000015.1"/>
</dbReference>
<feature type="domain" description="PAS" evidence="8">
    <location>
        <begin position="40"/>
        <end position="85"/>
    </location>
</feature>
<dbReference type="Gene3D" id="1.10.287.130">
    <property type="match status" value="1"/>
</dbReference>
<dbReference type="InterPro" id="IPR000014">
    <property type="entry name" value="PAS"/>
</dbReference>
<dbReference type="InterPro" id="IPR003661">
    <property type="entry name" value="HisK_dim/P_dom"/>
</dbReference>
<sequence>MTSSLPGPSDPPRLTRDAGGNALLEGCDGAIAAAGLNGVLALAIAAAPTGITVADPSLPDCPLVFVNPAFSRITGYAADEVLGRNCRFLQGAGTEREALLQLRRAIAERKPVTVELTNHRKDGRRFVNELRMAPVLAPDGRLVAFVGIQHDISARRRAERSALKARRAAERASQEKSDFLAFVSHEVRTPLHGAMGTLALLLDTPLDAEQHAYVETARRCGQSMLRTVNELLDLSRIEAGKLELTQAAFNLGEVVGEVLDLLAPAAAEKGLQLSASLDHLLPGQMVGDAGRIRQVLLNLVDNAVKFTHRGSVEIRIAALPDGHVGFAVTDTGIGIPPRLRATLFRRFSQGDPASEESGSGLGLAICRRLVALMGGQIAVDSAPGKGSTFFFDLPLPAVPESVPPPVRLTPTPPAPAASRRRGRILLAEDGKANQMVAAAILRKEGYTVELARDGAEALAAAESADFDLVLMDLRMPMMDGITAAKAIRAIRGPRARVPILAMTASVMPGDEDRCAKAGMDGHLPKPVDRASLLAAVAKFVSGKPRQEAAPAPAEPSPAPPLLDRETLEELRAAVGPGRLPRLVALFIEESRNRAQRMQSQRDPRALEDEAHALKAAAATFGAVALRDAARALEEACRIAPREELSIRAAEFLPLVERTALAFPGQRSSVPPRRAER</sequence>
<dbReference type="SMART" id="SM00091">
    <property type="entry name" value="PAS"/>
    <property type="match status" value="1"/>
</dbReference>
<dbReference type="EC" id="2.7.13.3" evidence="2"/>
<dbReference type="SMART" id="SM00388">
    <property type="entry name" value="HisKA"/>
    <property type="match status" value="1"/>
</dbReference>
<dbReference type="PRINTS" id="PR00344">
    <property type="entry name" value="BCTRLSENSOR"/>
</dbReference>
<keyword evidence="10" id="KW-0547">Nucleotide-binding</keyword>